<evidence type="ECO:0000256" key="3">
    <source>
        <dbReference type="SAM" id="MobiDB-lite"/>
    </source>
</evidence>
<feature type="region of interest" description="Disordered" evidence="3">
    <location>
        <begin position="282"/>
        <end position="318"/>
    </location>
</feature>
<gene>
    <name evidence="4" type="ORF">A0H81_13949</name>
</gene>
<dbReference type="STRING" id="5627.A0A1C7LMU3"/>
<feature type="compositionally biased region" description="Basic and acidic residues" evidence="3">
    <location>
        <begin position="171"/>
        <end position="190"/>
    </location>
</feature>
<evidence type="ECO:0000256" key="2">
    <source>
        <dbReference type="ARBA" id="ARBA00022490"/>
    </source>
</evidence>
<feature type="region of interest" description="Disordered" evidence="3">
    <location>
        <begin position="162"/>
        <end position="207"/>
    </location>
</feature>
<dbReference type="OMA" id="SDMDIQP"/>
<dbReference type="Proteomes" id="UP000092993">
    <property type="component" value="Unassembled WGS sequence"/>
</dbReference>
<name>A0A1C7LMU3_GRIFR</name>
<feature type="region of interest" description="Disordered" evidence="3">
    <location>
        <begin position="1"/>
        <end position="104"/>
    </location>
</feature>
<accession>A0A1C7LMU3</accession>
<comment type="subcellular location">
    <subcellularLocation>
        <location evidence="1">Cytoplasm</location>
    </subcellularLocation>
</comment>
<protein>
    <recommendedName>
        <fullName evidence="6">Dynactin subunit 2</fullName>
    </recommendedName>
</protein>
<feature type="compositionally biased region" description="Low complexity" evidence="3">
    <location>
        <begin position="83"/>
        <end position="93"/>
    </location>
</feature>
<reference evidence="4 5" key="1">
    <citation type="submission" date="2016-03" db="EMBL/GenBank/DDBJ databases">
        <title>Whole genome sequencing of Grifola frondosa 9006-11.</title>
        <authorList>
            <person name="Min B."/>
            <person name="Park H."/>
            <person name="Kim J.-G."/>
            <person name="Cho H."/>
            <person name="Oh Y.-L."/>
            <person name="Kong W.-S."/>
            <person name="Choi I.-G."/>
        </authorList>
    </citation>
    <scope>NUCLEOTIDE SEQUENCE [LARGE SCALE GENOMIC DNA]</scope>
    <source>
        <strain evidence="4 5">9006-11</strain>
    </source>
</reference>
<organism evidence="4 5">
    <name type="scientific">Grifola frondosa</name>
    <name type="common">Maitake</name>
    <name type="synonym">Polyporus frondosus</name>
    <dbReference type="NCBI Taxonomy" id="5627"/>
    <lineage>
        <taxon>Eukaryota</taxon>
        <taxon>Fungi</taxon>
        <taxon>Dikarya</taxon>
        <taxon>Basidiomycota</taxon>
        <taxon>Agaricomycotina</taxon>
        <taxon>Agaricomycetes</taxon>
        <taxon>Polyporales</taxon>
        <taxon>Grifolaceae</taxon>
        <taxon>Grifola</taxon>
    </lineage>
</organism>
<evidence type="ECO:0000313" key="4">
    <source>
        <dbReference type="EMBL" id="OBZ66061.1"/>
    </source>
</evidence>
<proteinExistence type="predicted"/>
<dbReference type="AlphaFoldDB" id="A0A1C7LMU3"/>
<comment type="caution">
    <text evidence="4">The sequence shown here is derived from an EMBL/GenBank/DDBJ whole genome shotgun (WGS) entry which is preliminary data.</text>
</comment>
<dbReference type="Pfam" id="PF04912">
    <property type="entry name" value="Dynamitin"/>
    <property type="match status" value="1"/>
</dbReference>
<dbReference type="GO" id="GO:0007017">
    <property type="term" value="P:microtubule-based process"/>
    <property type="evidence" value="ECO:0007669"/>
    <property type="project" value="InterPro"/>
</dbReference>
<sequence>MSDTAPDVYETEDVFPSAQDNKGDSSEDESNAPTRSHPRGKSGEASGKEELDASSLMGAEEASKKFRKAERKHRRPRIQYTYPSSPTSSRPASPTTPAPSLPLSQRLRVLQAELAALETELADPSNPLLKEENEVEPGELIRGMVDVKRRLNKISKVKEGRGKLVSVVLGEDDRHAEEKDEAKEKSDNMKSTDASPESETKPKTPDVRDIVEIDHRVGELEKLIGSSTTALDELSPLPPPILPMLTRLNAQMTLLTQPRHIDSVSRRLKLLGSDLERVSNANAQQHGTQRRQPHHPTGPATSHPASPAVPSPPTPVTALDHLTPVLTRLAPLLPHIPTF</sequence>
<keyword evidence="5" id="KW-1185">Reference proteome</keyword>
<dbReference type="PANTHER" id="PTHR15346">
    <property type="entry name" value="DYNACTIN SUBUNIT"/>
    <property type="match status" value="1"/>
</dbReference>
<dbReference type="OrthoDB" id="4977at2759"/>
<feature type="compositionally biased region" description="Basic and acidic residues" evidence="3">
    <location>
        <begin position="198"/>
        <end position="207"/>
    </location>
</feature>
<keyword evidence="2" id="KW-0963">Cytoplasm</keyword>
<evidence type="ECO:0000256" key="1">
    <source>
        <dbReference type="ARBA" id="ARBA00004496"/>
    </source>
</evidence>
<dbReference type="GO" id="GO:0005869">
    <property type="term" value="C:dynactin complex"/>
    <property type="evidence" value="ECO:0007669"/>
    <property type="project" value="InterPro"/>
</dbReference>
<dbReference type="GO" id="GO:0005737">
    <property type="term" value="C:cytoplasm"/>
    <property type="evidence" value="ECO:0007669"/>
    <property type="project" value="UniProtKB-SubCell"/>
</dbReference>
<dbReference type="InterPro" id="IPR028133">
    <property type="entry name" value="Dynamitin"/>
</dbReference>
<evidence type="ECO:0008006" key="6">
    <source>
        <dbReference type="Google" id="ProtNLM"/>
    </source>
</evidence>
<dbReference type="EMBL" id="LUGG01000033">
    <property type="protein sequence ID" value="OBZ66061.1"/>
    <property type="molecule type" value="Genomic_DNA"/>
</dbReference>
<evidence type="ECO:0000313" key="5">
    <source>
        <dbReference type="Proteomes" id="UP000092993"/>
    </source>
</evidence>
<feature type="compositionally biased region" description="Basic residues" evidence="3">
    <location>
        <begin position="65"/>
        <end position="77"/>
    </location>
</feature>